<dbReference type="PANTHER" id="PTHR42789">
    <property type="entry name" value="D-ISOMER SPECIFIC 2-HYDROXYACID DEHYDROGENASE FAMILY PROTEIN (AFU_ORTHOLOGUE AFUA_6G10090)"/>
    <property type="match status" value="1"/>
</dbReference>
<dbReference type="SUPFAM" id="SSF51735">
    <property type="entry name" value="NAD(P)-binding Rossmann-fold domains"/>
    <property type="match status" value="1"/>
</dbReference>
<keyword evidence="8" id="KW-1185">Reference proteome</keyword>
<dbReference type="PROSITE" id="PS00671">
    <property type="entry name" value="D_2_HYDROXYACID_DH_3"/>
    <property type="match status" value="1"/>
</dbReference>
<dbReference type="GO" id="GO:0051287">
    <property type="term" value="F:NAD binding"/>
    <property type="evidence" value="ECO:0007669"/>
    <property type="project" value="InterPro"/>
</dbReference>
<dbReference type="AlphaFoldDB" id="A0A2W2BEQ8"/>
<organism evidence="7 8">
    <name type="scientific">Aestuariivirga litoralis</name>
    <dbReference type="NCBI Taxonomy" id="2650924"/>
    <lineage>
        <taxon>Bacteria</taxon>
        <taxon>Pseudomonadati</taxon>
        <taxon>Pseudomonadota</taxon>
        <taxon>Alphaproteobacteria</taxon>
        <taxon>Hyphomicrobiales</taxon>
        <taxon>Aestuariivirgaceae</taxon>
        <taxon>Aestuariivirga</taxon>
    </lineage>
</organism>
<dbReference type="InterPro" id="IPR029753">
    <property type="entry name" value="D-isomer_DH_CS"/>
</dbReference>
<dbReference type="InterPro" id="IPR006140">
    <property type="entry name" value="D-isomer_DH_NAD-bd"/>
</dbReference>
<dbReference type="InterPro" id="IPR050857">
    <property type="entry name" value="D-2-hydroxyacid_DH"/>
</dbReference>
<dbReference type="InterPro" id="IPR006139">
    <property type="entry name" value="D-isomer_2_OHA_DH_cat_dom"/>
</dbReference>
<dbReference type="InterPro" id="IPR036291">
    <property type="entry name" value="NAD(P)-bd_dom_sf"/>
</dbReference>
<gene>
    <name evidence="7" type="ORF">DK847_02835</name>
</gene>
<feature type="domain" description="D-isomer specific 2-hydroxyacid dehydrogenase NAD-binding" evidence="6">
    <location>
        <begin position="106"/>
        <end position="282"/>
    </location>
</feature>
<evidence type="ECO:0000259" key="5">
    <source>
        <dbReference type="Pfam" id="PF00389"/>
    </source>
</evidence>
<name>A0A2W2BEQ8_9HYPH</name>
<dbReference type="PANTHER" id="PTHR42789:SF1">
    <property type="entry name" value="D-ISOMER SPECIFIC 2-HYDROXYACID DEHYDROGENASE FAMILY PROTEIN (AFU_ORTHOLOGUE AFUA_6G10090)"/>
    <property type="match status" value="1"/>
</dbReference>
<dbReference type="Proteomes" id="UP000248795">
    <property type="component" value="Unassembled WGS sequence"/>
</dbReference>
<feature type="domain" description="D-isomer specific 2-hydroxyacid dehydrogenase catalytic" evidence="5">
    <location>
        <begin position="4"/>
        <end position="311"/>
    </location>
</feature>
<protein>
    <submittedName>
        <fullName evidence="7">3-phosphoglycerate dehydrogenase</fullName>
    </submittedName>
</protein>
<accession>A0A2W2BEQ8</accession>
<evidence type="ECO:0000256" key="4">
    <source>
        <dbReference type="RuleBase" id="RU003719"/>
    </source>
</evidence>
<dbReference type="RefSeq" id="WP_111196082.1">
    <property type="nucleotide sequence ID" value="NZ_QKVK01000001.1"/>
</dbReference>
<dbReference type="Pfam" id="PF00389">
    <property type="entry name" value="2-Hacid_dh"/>
    <property type="match status" value="1"/>
</dbReference>
<dbReference type="SUPFAM" id="SSF52283">
    <property type="entry name" value="Formate/glycerate dehydrogenase catalytic domain-like"/>
    <property type="match status" value="1"/>
</dbReference>
<evidence type="ECO:0000256" key="2">
    <source>
        <dbReference type="ARBA" id="ARBA00023002"/>
    </source>
</evidence>
<sequence length="326" mass="34287">MAHILVAGKLHAAGLERLKAAKDMSFTLVDEISLESYLPHVGTADAVILRTQPMTAEVVAAAPNLKIVSRHGVGYDAVDVKALSARGIPLAIVGDVNSRAVAEHTLMLMLATARKAAQHDAAIRRGQWNVRNRFETVELDGKTLLLVGFGRIGRRVAQLANAFGMAVAAYDPFVKPEVMAKHGVRPEPDLVKALGSADYVSLHMPGTTAGAVMWEEEIGAMKPGAILVNAARGGLVDEAALDRALREGRLAGAGLDVFKTEPPPADDPLLANERVLLSPHAAGLTAECAARMAVASVQNVLDHFAGRLDPALVVNAAELAQAPGRA</sequence>
<comment type="similarity">
    <text evidence="1 4">Belongs to the D-isomer specific 2-hydroxyacid dehydrogenase family.</text>
</comment>
<keyword evidence="3" id="KW-0520">NAD</keyword>
<evidence type="ECO:0000256" key="3">
    <source>
        <dbReference type="ARBA" id="ARBA00023027"/>
    </source>
</evidence>
<dbReference type="Pfam" id="PF02826">
    <property type="entry name" value="2-Hacid_dh_C"/>
    <property type="match status" value="1"/>
</dbReference>
<dbReference type="GO" id="GO:0016616">
    <property type="term" value="F:oxidoreductase activity, acting on the CH-OH group of donors, NAD or NADP as acceptor"/>
    <property type="evidence" value="ECO:0007669"/>
    <property type="project" value="InterPro"/>
</dbReference>
<comment type="caution">
    <text evidence="7">The sequence shown here is derived from an EMBL/GenBank/DDBJ whole genome shotgun (WGS) entry which is preliminary data.</text>
</comment>
<proteinExistence type="inferred from homology"/>
<evidence type="ECO:0000313" key="8">
    <source>
        <dbReference type="Proteomes" id="UP000248795"/>
    </source>
</evidence>
<evidence type="ECO:0000256" key="1">
    <source>
        <dbReference type="ARBA" id="ARBA00005854"/>
    </source>
</evidence>
<evidence type="ECO:0000259" key="6">
    <source>
        <dbReference type="Pfam" id="PF02826"/>
    </source>
</evidence>
<keyword evidence="2 4" id="KW-0560">Oxidoreductase</keyword>
<evidence type="ECO:0000313" key="7">
    <source>
        <dbReference type="EMBL" id="PZF78754.1"/>
    </source>
</evidence>
<dbReference type="Gene3D" id="3.40.50.720">
    <property type="entry name" value="NAD(P)-binding Rossmann-like Domain"/>
    <property type="match status" value="2"/>
</dbReference>
<dbReference type="CDD" id="cd12173">
    <property type="entry name" value="PGDH_4"/>
    <property type="match status" value="1"/>
</dbReference>
<reference evidence="8" key="1">
    <citation type="submission" date="2018-06" db="EMBL/GenBank/DDBJ databases">
        <title>Aestuariibacter litoralis strain KCTC 52945T.</title>
        <authorList>
            <person name="Li X."/>
            <person name="Salam N."/>
            <person name="Li J.-L."/>
            <person name="Chen Y.-M."/>
            <person name="Yang Z.-W."/>
            <person name="Zhang L.-Y."/>
            <person name="Han M.-X."/>
            <person name="Xiao M."/>
            <person name="Li W.-J."/>
        </authorList>
    </citation>
    <scope>NUCLEOTIDE SEQUENCE [LARGE SCALE GENOMIC DNA]</scope>
    <source>
        <strain evidence="8">KCTC 52945</strain>
    </source>
</reference>
<dbReference type="FunFam" id="3.40.50.720:FF:000203">
    <property type="entry name" value="D-3-phosphoglycerate dehydrogenase (SerA)"/>
    <property type="match status" value="1"/>
</dbReference>
<dbReference type="EMBL" id="QKVK01000001">
    <property type="protein sequence ID" value="PZF78754.1"/>
    <property type="molecule type" value="Genomic_DNA"/>
</dbReference>